<dbReference type="GO" id="GO:0051083">
    <property type="term" value="P:'de novo' cotranslational protein folding"/>
    <property type="evidence" value="ECO:0007669"/>
    <property type="project" value="TreeGrafter"/>
</dbReference>
<evidence type="ECO:0000256" key="8">
    <source>
        <dbReference type="ARBA" id="ARBA00029986"/>
    </source>
</evidence>
<evidence type="ECO:0000256" key="11">
    <source>
        <dbReference type="RuleBase" id="RU003914"/>
    </source>
</evidence>
<dbReference type="OrthoDB" id="9767721at2"/>
<proteinExistence type="inferred from homology"/>
<dbReference type="GO" id="GO:0003755">
    <property type="term" value="F:peptidyl-prolyl cis-trans isomerase activity"/>
    <property type="evidence" value="ECO:0007669"/>
    <property type="project" value="UniProtKB-UniRule"/>
</dbReference>
<comment type="similarity">
    <text evidence="2 9 11">Belongs to the FKBP-type PPIase family. Tig subfamily.</text>
</comment>
<dbReference type="GO" id="GO:0044183">
    <property type="term" value="F:protein folding chaperone"/>
    <property type="evidence" value="ECO:0007669"/>
    <property type="project" value="TreeGrafter"/>
</dbReference>
<dbReference type="SUPFAM" id="SSF102735">
    <property type="entry name" value="Trigger factor ribosome-binding domain"/>
    <property type="match status" value="1"/>
</dbReference>
<evidence type="ECO:0000256" key="6">
    <source>
        <dbReference type="ARBA" id="ARBA00023186"/>
    </source>
</evidence>
<dbReference type="Pfam" id="PF05697">
    <property type="entry name" value="Trigger_N"/>
    <property type="match status" value="1"/>
</dbReference>
<evidence type="ECO:0000313" key="13">
    <source>
        <dbReference type="EMBL" id="TKD12084.1"/>
    </source>
</evidence>
<evidence type="ECO:0000256" key="3">
    <source>
        <dbReference type="ARBA" id="ARBA00013194"/>
    </source>
</evidence>
<comment type="function">
    <text evidence="9">Involved in protein export. Acts as a chaperone by maintaining the newly synthesized protein in an open conformation. Functions as a peptidyl-prolyl cis-trans isomerase.</text>
</comment>
<dbReference type="Pfam" id="PF00254">
    <property type="entry name" value="FKBP_C"/>
    <property type="match status" value="1"/>
</dbReference>
<dbReference type="AlphaFoldDB" id="A0A4U1JHK1"/>
<comment type="domain">
    <text evidence="9">Consists of 3 domains; the N-terminus binds the ribosome, the middle domain has PPIase activity, while the C-terminus has intrinsic chaperone activity on its own.</text>
</comment>
<dbReference type="SUPFAM" id="SSF109998">
    <property type="entry name" value="Triger factor/SurA peptide-binding domain-like"/>
    <property type="match status" value="1"/>
</dbReference>
<sequence>MQVTVEKLSPVLVELKVEIPAEQVRTEVDKAYANLQRSARVRGFRQGKAPRHVLAHLYAGSIHADVARRLVDTTLNRALASQQVQPLSQPDIAPVELRPEESFSYKARFEVRPDIAEVKWEGFEVSRPKTEVTADAIDAEVARLRREHATLSAPEPERPAKAGDLVRIAFTLDVDGKVREGKEQEIETEIGSGQVFKEIEDVLTGMNVGESKDATVSFSERHTNESLRGKTGTFHVLLKEVRERNFPEVDDEFAKDVGHENLEAMRTALSAKIEKELKQKATDSVAEKLVFELCKANPIPVPPSLVEQQAQLTERELVTAARRQGQRLEMTPELRARVHADAETKVRAGLLMAEIAKAKTVQVTPQDIDKGYEELAEQTGKNVAKVKAEYRDPKKQEMLIGMILEDKILDLIEAASKITEA</sequence>
<evidence type="ECO:0000256" key="4">
    <source>
        <dbReference type="ARBA" id="ARBA00016902"/>
    </source>
</evidence>
<evidence type="ECO:0000256" key="7">
    <source>
        <dbReference type="ARBA" id="ARBA00023235"/>
    </source>
</evidence>
<protein>
    <recommendedName>
        <fullName evidence="4 9">Trigger factor</fullName>
        <shortName evidence="9">TF</shortName>
        <ecNumber evidence="3 9">5.2.1.8</ecNumber>
    </recommendedName>
    <alternativeName>
        <fullName evidence="8 9">PPIase</fullName>
    </alternativeName>
</protein>
<dbReference type="PROSITE" id="PS50059">
    <property type="entry name" value="FKBP_PPIASE"/>
    <property type="match status" value="1"/>
</dbReference>
<keyword evidence="14" id="KW-1185">Reference proteome</keyword>
<dbReference type="PIRSF" id="PIRSF003095">
    <property type="entry name" value="Trigger_factor"/>
    <property type="match status" value="1"/>
</dbReference>
<organism evidence="13 14">
    <name type="scientific">Polyangium fumosum</name>
    <dbReference type="NCBI Taxonomy" id="889272"/>
    <lineage>
        <taxon>Bacteria</taxon>
        <taxon>Pseudomonadati</taxon>
        <taxon>Myxococcota</taxon>
        <taxon>Polyangia</taxon>
        <taxon>Polyangiales</taxon>
        <taxon>Polyangiaceae</taxon>
        <taxon>Polyangium</taxon>
    </lineage>
</organism>
<evidence type="ECO:0000256" key="9">
    <source>
        <dbReference type="HAMAP-Rule" id="MF_00303"/>
    </source>
</evidence>
<dbReference type="InterPro" id="IPR036611">
    <property type="entry name" value="Trigger_fac_ribosome-bd_sf"/>
</dbReference>
<reference evidence="13 14" key="1">
    <citation type="submission" date="2019-04" db="EMBL/GenBank/DDBJ databases">
        <authorList>
            <person name="Li Y."/>
            <person name="Wang J."/>
        </authorList>
    </citation>
    <scope>NUCLEOTIDE SEQUENCE [LARGE SCALE GENOMIC DNA]</scope>
    <source>
        <strain evidence="13 14">DSM 14668</strain>
    </source>
</reference>
<dbReference type="GO" id="GO:0005737">
    <property type="term" value="C:cytoplasm"/>
    <property type="evidence" value="ECO:0007669"/>
    <property type="project" value="UniProtKB-SubCell"/>
</dbReference>
<comment type="caution">
    <text evidence="13">The sequence shown here is derived from an EMBL/GenBank/DDBJ whole genome shotgun (WGS) entry which is preliminary data.</text>
</comment>
<dbReference type="Gene3D" id="3.10.50.40">
    <property type="match status" value="1"/>
</dbReference>
<dbReference type="Gene3D" id="1.10.3120.10">
    <property type="entry name" value="Trigger factor, C-terminal domain"/>
    <property type="match status" value="1"/>
</dbReference>
<dbReference type="PANTHER" id="PTHR30560:SF3">
    <property type="entry name" value="TRIGGER FACTOR-LIKE PROTEIN TIG, CHLOROPLASTIC"/>
    <property type="match status" value="1"/>
</dbReference>
<keyword evidence="9 11" id="KW-0132">Cell division</keyword>
<dbReference type="HAMAP" id="MF_00303">
    <property type="entry name" value="Trigger_factor_Tig"/>
    <property type="match status" value="1"/>
</dbReference>
<evidence type="ECO:0000256" key="5">
    <source>
        <dbReference type="ARBA" id="ARBA00023110"/>
    </source>
</evidence>
<accession>A0A4U1JHK1</accession>
<comment type="subcellular location">
    <subcellularLocation>
        <location evidence="9">Cytoplasm</location>
    </subcellularLocation>
    <text evidence="9">About half TF is bound to the ribosome near the polypeptide exit tunnel while the other half is free in the cytoplasm.</text>
</comment>
<dbReference type="InterPro" id="IPR027304">
    <property type="entry name" value="Trigger_fact/SurA_dom_sf"/>
</dbReference>
<evidence type="ECO:0000313" key="14">
    <source>
        <dbReference type="Proteomes" id="UP000309215"/>
    </source>
</evidence>
<dbReference type="NCBIfam" id="TIGR00115">
    <property type="entry name" value="tig"/>
    <property type="match status" value="1"/>
</dbReference>
<dbReference type="EMBL" id="SSMQ01000004">
    <property type="protein sequence ID" value="TKD12084.1"/>
    <property type="molecule type" value="Genomic_DNA"/>
</dbReference>
<keyword evidence="5 9" id="KW-0697">Rotamase</keyword>
<dbReference type="GO" id="GO:0015031">
    <property type="term" value="P:protein transport"/>
    <property type="evidence" value="ECO:0007669"/>
    <property type="project" value="UniProtKB-UniRule"/>
</dbReference>
<dbReference type="InterPro" id="IPR046357">
    <property type="entry name" value="PPIase_dom_sf"/>
</dbReference>
<dbReference type="RefSeq" id="WP_136927879.1">
    <property type="nucleotide sequence ID" value="NZ_SSMQ01000004.1"/>
</dbReference>
<keyword evidence="6 9" id="KW-0143">Chaperone</keyword>
<dbReference type="Proteomes" id="UP000309215">
    <property type="component" value="Unassembled WGS sequence"/>
</dbReference>
<keyword evidence="9 11" id="KW-0131">Cell cycle</keyword>
<dbReference type="SUPFAM" id="SSF54534">
    <property type="entry name" value="FKBP-like"/>
    <property type="match status" value="1"/>
</dbReference>
<dbReference type="InterPro" id="IPR001179">
    <property type="entry name" value="PPIase_FKBP_dom"/>
</dbReference>
<dbReference type="Gene3D" id="3.30.70.1050">
    <property type="entry name" value="Trigger factor ribosome-binding domain"/>
    <property type="match status" value="1"/>
</dbReference>
<feature type="domain" description="PPIase FKBP-type" evidence="12">
    <location>
        <begin position="163"/>
        <end position="247"/>
    </location>
</feature>
<comment type="catalytic activity">
    <reaction evidence="1 9 10">
        <text>[protein]-peptidylproline (omega=180) = [protein]-peptidylproline (omega=0)</text>
        <dbReference type="Rhea" id="RHEA:16237"/>
        <dbReference type="Rhea" id="RHEA-COMP:10747"/>
        <dbReference type="Rhea" id="RHEA-COMP:10748"/>
        <dbReference type="ChEBI" id="CHEBI:83833"/>
        <dbReference type="ChEBI" id="CHEBI:83834"/>
        <dbReference type="EC" id="5.2.1.8"/>
    </reaction>
</comment>
<dbReference type="GO" id="GO:0043022">
    <property type="term" value="F:ribosome binding"/>
    <property type="evidence" value="ECO:0007669"/>
    <property type="project" value="TreeGrafter"/>
</dbReference>
<dbReference type="InterPro" id="IPR008880">
    <property type="entry name" value="Trigger_fac_C"/>
</dbReference>
<dbReference type="Pfam" id="PF05698">
    <property type="entry name" value="Trigger_C"/>
    <property type="match status" value="1"/>
</dbReference>
<evidence type="ECO:0000259" key="12">
    <source>
        <dbReference type="PROSITE" id="PS50059"/>
    </source>
</evidence>
<gene>
    <name evidence="9 13" type="primary">tig</name>
    <name evidence="13" type="ORF">E8A74_05600</name>
</gene>
<evidence type="ECO:0000256" key="1">
    <source>
        <dbReference type="ARBA" id="ARBA00000971"/>
    </source>
</evidence>
<evidence type="ECO:0000256" key="10">
    <source>
        <dbReference type="PROSITE-ProRule" id="PRU00277"/>
    </source>
</evidence>
<evidence type="ECO:0000256" key="2">
    <source>
        <dbReference type="ARBA" id="ARBA00005464"/>
    </source>
</evidence>
<dbReference type="InterPro" id="IPR037041">
    <property type="entry name" value="Trigger_fac_C_sf"/>
</dbReference>
<dbReference type="PANTHER" id="PTHR30560">
    <property type="entry name" value="TRIGGER FACTOR CHAPERONE AND PEPTIDYL-PROLYL CIS/TRANS ISOMERASE"/>
    <property type="match status" value="1"/>
</dbReference>
<dbReference type="InterPro" id="IPR008881">
    <property type="entry name" value="Trigger_fac_ribosome-bd_bac"/>
</dbReference>
<dbReference type="EC" id="5.2.1.8" evidence="3 9"/>
<name>A0A4U1JHK1_9BACT</name>
<dbReference type="InterPro" id="IPR005215">
    <property type="entry name" value="Trig_fac"/>
</dbReference>
<keyword evidence="7 9" id="KW-0413">Isomerase</keyword>
<keyword evidence="9" id="KW-0963">Cytoplasm</keyword>
<dbReference type="GO" id="GO:0051301">
    <property type="term" value="P:cell division"/>
    <property type="evidence" value="ECO:0007669"/>
    <property type="project" value="UniProtKB-KW"/>
</dbReference>
<dbReference type="GO" id="GO:0043335">
    <property type="term" value="P:protein unfolding"/>
    <property type="evidence" value="ECO:0007669"/>
    <property type="project" value="TreeGrafter"/>
</dbReference>